<dbReference type="InterPro" id="IPR005929">
    <property type="entry name" value="Ribulokinase"/>
</dbReference>
<evidence type="ECO:0000256" key="3">
    <source>
        <dbReference type="ARBA" id="ARBA00022777"/>
    </source>
</evidence>
<comment type="caution">
    <text evidence="10">The sequence shown here is derived from an EMBL/GenBank/DDBJ whole genome shotgun (WGS) entry which is preliminary data.</text>
</comment>
<sequence>MRSDTMTQVYMGIDLGTGGCRVGLFDDRGRPLAFHNTPVTAIHPHPSWVEQDVDEWWRALVASTRAALARSGIDPAQIAGIGFDATSATLVALDGAGKPLRNAIMWADVRASEQAGRASEIDHWARLYNGEGKDPASAEWFVFKAMWLKENEPDVWARSAWILDAPDWMGLRLTGRPAVNLCSASLKMYHNNDHGGFPVDFYERLGVGDLMDKMPSQVNAMGEPLGTLSPEAAEELGLVAGTPVAQGGIDAEAGMIGMNVLAPGRMALITGSSNCLLAQSAIPLYGAGMFGAHTAALVRGQYTIEASQASTGSVIRWFLENSAKDLVEAAKTGGPSPYEVLNEASKDIPPGSDGVLVLEYFQGNRSPYTDAKARGTITGLTLSHRREHIYHAIQEATCYGLELNLRTMRAAGYEPRAITACGGALSSPEWLKMHADVTGLEITVTEIQDAPTLGSAMMGALAAGRFADLQEAADAMVHYSAVIKPDPARHEEYRYWVDEYAALFPAIRDIQHRTAERAEKSHKAGAEEQRDEAKARISGTVDGDTTGLADFTTMLGDGGL</sequence>
<proteinExistence type="predicted"/>
<keyword evidence="2" id="KW-0547">Nucleotide-binding</keyword>
<keyword evidence="4" id="KW-0067">ATP-binding</keyword>
<dbReference type="GO" id="GO:0005737">
    <property type="term" value="C:cytoplasm"/>
    <property type="evidence" value="ECO:0007669"/>
    <property type="project" value="TreeGrafter"/>
</dbReference>
<evidence type="ECO:0000313" key="10">
    <source>
        <dbReference type="EMBL" id="OAP85364.1"/>
    </source>
</evidence>
<feature type="compositionally biased region" description="Basic and acidic residues" evidence="7">
    <location>
        <begin position="515"/>
        <end position="535"/>
    </location>
</feature>
<evidence type="ECO:0000256" key="1">
    <source>
        <dbReference type="ARBA" id="ARBA00022679"/>
    </source>
</evidence>
<dbReference type="Proteomes" id="UP000078368">
    <property type="component" value="Unassembled WGS sequence"/>
</dbReference>
<reference evidence="10 11" key="1">
    <citation type="submission" date="2016-04" db="EMBL/GenBank/DDBJ databases">
        <title>Peptidophaga gingivicola gen. nov., sp. nov., isolated from human subgingival plaque.</title>
        <authorList>
            <person name="Beall C.J."/>
            <person name="Mokrzan E.M."/>
            <person name="Griffen A.L."/>
            <person name="Leys E.J."/>
        </authorList>
    </citation>
    <scope>NUCLEOTIDE SEQUENCE [LARGE SCALE GENOMIC DNA]</scope>
    <source>
        <strain evidence="10 11">BA112</strain>
    </source>
</reference>
<feature type="domain" description="Carbohydrate kinase FGGY N-terminal" evidence="8">
    <location>
        <begin position="9"/>
        <end position="257"/>
    </location>
</feature>
<evidence type="ECO:0000256" key="5">
    <source>
        <dbReference type="ARBA" id="ARBA00022935"/>
    </source>
</evidence>
<dbReference type="InterPro" id="IPR018485">
    <property type="entry name" value="FGGY_C"/>
</dbReference>
<feature type="domain" description="Carbohydrate kinase FGGY C-terminal" evidence="9">
    <location>
        <begin position="267"/>
        <end position="463"/>
    </location>
</feature>
<keyword evidence="6" id="KW-0119">Carbohydrate metabolism</keyword>
<dbReference type="STRING" id="1823756.A4H34_09720"/>
<dbReference type="Pfam" id="PF00370">
    <property type="entry name" value="FGGY_N"/>
    <property type="match status" value="1"/>
</dbReference>
<accession>A0A179B2U1</accession>
<organism evidence="10 11">
    <name type="scientific">Peptidiphaga gingivicola</name>
    <dbReference type="NCBI Taxonomy" id="2741497"/>
    <lineage>
        <taxon>Bacteria</taxon>
        <taxon>Bacillati</taxon>
        <taxon>Actinomycetota</taxon>
        <taxon>Actinomycetes</taxon>
        <taxon>Actinomycetales</taxon>
        <taxon>Actinomycetaceae</taxon>
        <taxon>Peptidiphaga</taxon>
    </lineage>
</organism>
<keyword evidence="5" id="KW-0054">Arabinose catabolism</keyword>
<keyword evidence="1" id="KW-0808">Transferase</keyword>
<dbReference type="OrthoDB" id="9805576at2"/>
<evidence type="ECO:0000259" key="9">
    <source>
        <dbReference type="Pfam" id="PF02782"/>
    </source>
</evidence>
<dbReference type="PANTHER" id="PTHR43435:SF4">
    <property type="entry name" value="FGGY CARBOHYDRATE KINASE DOMAIN-CONTAINING PROTEIN"/>
    <property type="match status" value="1"/>
</dbReference>
<dbReference type="InterPro" id="IPR000577">
    <property type="entry name" value="Carb_kinase_FGGY"/>
</dbReference>
<dbReference type="Pfam" id="PF02782">
    <property type="entry name" value="FGGY_C"/>
    <property type="match status" value="1"/>
</dbReference>
<evidence type="ECO:0000259" key="8">
    <source>
        <dbReference type="Pfam" id="PF00370"/>
    </source>
</evidence>
<dbReference type="InterPro" id="IPR043129">
    <property type="entry name" value="ATPase_NBD"/>
</dbReference>
<dbReference type="CDD" id="cd07781">
    <property type="entry name" value="ASKHA_NBD_FGGY_L-RBK"/>
    <property type="match status" value="1"/>
</dbReference>
<dbReference type="AlphaFoldDB" id="A0A179B2U1"/>
<protein>
    <submittedName>
        <fullName evidence="10">Xylulose kinase</fullName>
    </submittedName>
</protein>
<keyword evidence="11" id="KW-1185">Reference proteome</keyword>
<dbReference type="PIRSF" id="PIRSF000538">
    <property type="entry name" value="GlpK"/>
    <property type="match status" value="1"/>
</dbReference>
<keyword evidence="3 10" id="KW-0418">Kinase</keyword>
<dbReference type="GO" id="GO:0008741">
    <property type="term" value="F:ribulokinase activity"/>
    <property type="evidence" value="ECO:0007669"/>
    <property type="project" value="InterPro"/>
</dbReference>
<dbReference type="GO" id="GO:0019150">
    <property type="term" value="F:D-ribulokinase activity"/>
    <property type="evidence" value="ECO:0007669"/>
    <property type="project" value="TreeGrafter"/>
</dbReference>
<dbReference type="SUPFAM" id="SSF53067">
    <property type="entry name" value="Actin-like ATPase domain"/>
    <property type="match status" value="2"/>
</dbReference>
<evidence type="ECO:0000256" key="6">
    <source>
        <dbReference type="ARBA" id="ARBA00023277"/>
    </source>
</evidence>
<evidence type="ECO:0000256" key="4">
    <source>
        <dbReference type="ARBA" id="ARBA00022840"/>
    </source>
</evidence>
<name>A0A179B2U1_9ACTO</name>
<dbReference type="InterPro" id="IPR018484">
    <property type="entry name" value="FGGY_N"/>
</dbReference>
<evidence type="ECO:0000256" key="2">
    <source>
        <dbReference type="ARBA" id="ARBA00022741"/>
    </source>
</evidence>
<evidence type="ECO:0000256" key="7">
    <source>
        <dbReference type="SAM" id="MobiDB-lite"/>
    </source>
</evidence>
<dbReference type="GO" id="GO:0005524">
    <property type="term" value="F:ATP binding"/>
    <property type="evidence" value="ECO:0007669"/>
    <property type="project" value="UniProtKB-KW"/>
</dbReference>
<dbReference type="PANTHER" id="PTHR43435">
    <property type="entry name" value="RIBULOKINASE"/>
    <property type="match status" value="1"/>
</dbReference>
<dbReference type="GO" id="GO:0019569">
    <property type="term" value="P:L-arabinose catabolic process to D-xylulose 5-phosphate"/>
    <property type="evidence" value="ECO:0007669"/>
    <property type="project" value="InterPro"/>
</dbReference>
<dbReference type="Gene3D" id="3.30.420.40">
    <property type="match status" value="2"/>
</dbReference>
<dbReference type="EMBL" id="LVZK01000003">
    <property type="protein sequence ID" value="OAP85364.1"/>
    <property type="molecule type" value="Genomic_DNA"/>
</dbReference>
<evidence type="ECO:0000313" key="11">
    <source>
        <dbReference type="Proteomes" id="UP000078368"/>
    </source>
</evidence>
<feature type="region of interest" description="Disordered" evidence="7">
    <location>
        <begin position="515"/>
        <end position="541"/>
    </location>
</feature>
<gene>
    <name evidence="10" type="ORF">A4H34_09720</name>
</gene>